<dbReference type="AlphaFoldDB" id="A0A5K4F485"/>
<organism evidence="1 2">
    <name type="scientific">Schistosoma mansoni</name>
    <name type="common">Blood fluke</name>
    <dbReference type="NCBI Taxonomy" id="6183"/>
    <lineage>
        <taxon>Eukaryota</taxon>
        <taxon>Metazoa</taxon>
        <taxon>Spiralia</taxon>
        <taxon>Lophotrochozoa</taxon>
        <taxon>Platyhelminthes</taxon>
        <taxon>Trematoda</taxon>
        <taxon>Digenea</taxon>
        <taxon>Strigeidida</taxon>
        <taxon>Schistosomatoidea</taxon>
        <taxon>Schistosomatidae</taxon>
        <taxon>Schistosoma</taxon>
    </lineage>
</organism>
<protein>
    <submittedName>
        <fullName evidence="2">Uncharacterized protein</fullName>
    </submittedName>
</protein>
<proteinExistence type="predicted"/>
<name>A0A5K4F485_SCHMA</name>
<evidence type="ECO:0000313" key="1">
    <source>
        <dbReference type="Proteomes" id="UP000008854"/>
    </source>
</evidence>
<accession>A0A5K4F485</accession>
<reference evidence="2" key="2">
    <citation type="submission" date="2019-11" db="UniProtKB">
        <authorList>
            <consortium name="WormBaseParasite"/>
        </authorList>
    </citation>
    <scope>IDENTIFICATION</scope>
    <source>
        <strain evidence="2">Puerto Rican</strain>
    </source>
</reference>
<dbReference type="InParanoid" id="A0A5K4F485"/>
<reference evidence="1" key="1">
    <citation type="journal article" date="2012" name="PLoS Negl. Trop. Dis.">
        <title>A systematically improved high quality genome and transcriptome of the human blood fluke Schistosoma mansoni.</title>
        <authorList>
            <person name="Protasio A.V."/>
            <person name="Tsai I.J."/>
            <person name="Babbage A."/>
            <person name="Nichol S."/>
            <person name="Hunt M."/>
            <person name="Aslett M.A."/>
            <person name="De Silva N."/>
            <person name="Velarde G.S."/>
            <person name="Anderson T.J."/>
            <person name="Clark R.C."/>
            <person name="Davidson C."/>
            <person name="Dillon G.P."/>
            <person name="Holroyd N.E."/>
            <person name="LoVerde P.T."/>
            <person name="Lloyd C."/>
            <person name="McQuillan J."/>
            <person name="Oliveira G."/>
            <person name="Otto T.D."/>
            <person name="Parker-Manuel S.J."/>
            <person name="Quail M.A."/>
            <person name="Wilson R.A."/>
            <person name="Zerlotini A."/>
            <person name="Dunne D.W."/>
            <person name="Berriman M."/>
        </authorList>
    </citation>
    <scope>NUCLEOTIDE SEQUENCE [LARGE SCALE GENOMIC DNA]</scope>
    <source>
        <strain evidence="1">Puerto Rican</strain>
    </source>
</reference>
<evidence type="ECO:0000313" key="2">
    <source>
        <dbReference type="WBParaSite" id="Smp_247050.1"/>
    </source>
</evidence>
<dbReference type="Proteomes" id="UP000008854">
    <property type="component" value="Unassembled WGS sequence"/>
</dbReference>
<dbReference type="WBParaSite" id="Smp_247050.1">
    <property type="protein sequence ID" value="Smp_247050.1"/>
    <property type="gene ID" value="Smp_247050"/>
</dbReference>
<sequence>MACPPRENVIKLVGFNPYE</sequence>
<keyword evidence="1" id="KW-1185">Reference proteome</keyword>